<protein>
    <submittedName>
        <fullName evidence="2">Uncharacterized protein</fullName>
    </submittedName>
</protein>
<evidence type="ECO:0000256" key="1">
    <source>
        <dbReference type="SAM" id="MobiDB-lite"/>
    </source>
</evidence>
<sequence length="187" mass="20554">MHYHRSYFSLIVAALLIVGCNEGASLKTQDLTEGTHEDHAHHEDHGHHEGHDGHDGHDHQAAEAPKTFSESITQLTELRDAVQSAMEQDDLKKADGPVHQIGHLLKQIDELASDAGLTESQQKEVKAAITTLFETFSSLDSTIHGKSDGQSWKDVSTDIDQAIVQLQKISNEASTTEASDQTKEEEQ</sequence>
<dbReference type="Proteomes" id="UP000317243">
    <property type="component" value="Unassembled WGS sequence"/>
</dbReference>
<proteinExistence type="predicted"/>
<feature type="compositionally biased region" description="Basic and acidic residues" evidence="1">
    <location>
        <begin position="33"/>
        <end position="61"/>
    </location>
</feature>
<keyword evidence="3" id="KW-1185">Reference proteome</keyword>
<gene>
    <name evidence="2" type="ORF">KOR42_51940</name>
</gene>
<dbReference type="PROSITE" id="PS51257">
    <property type="entry name" value="PROKAR_LIPOPROTEIN"/>
    <property type="match status" value="1"/>
</dbReference>
<feature type="region of interest" description="Disordered" evidence="1">
    <location>
        <begin position="31"/>
        <end position="68"/>
    </location>
</feature>
<organism evidence="2 3">
    <name type="scientific">Thalassoglobus neptunius</name>
    <dbReference type="NCBI Taxonomy" id="1938619"/>
    <lineage>
        <taxon>Bacteria</taxon>
        <taxon>Pseudomonadati</taxon>
        <taxon>Planctomycetota</taxon>
        <taxon>Planctomycetia</taxon>
        <taxon>Planctomycetales</taxon>
        <taxon>Planctomycetaceae</taxon>
        <taxon>Thalassoglobus</taxon>
    </lineage>
</organism>
<dbReference type="RefSeq" id="WP_146512467.1">
    <property type="nucleotide sequence ID" value="NZ_SIHI01000071.1"/>
</dbReference>
<dbReference type="OrthoDB" id="291995at2"/>
<dbReference type="EMBL" id="SIHI01000071">
    <property type="protein sequence ID" value="TWT35099.1"/>
    <property type="molecule type" value="Genomic_DNA"/>
</dbReference>
<name>A0A5C5VB88_9PLAN</name>
<accession>A0A5C5VB88</accession>
<evidence type="ECO:0000313" key="2">
    <source>
        <dbReference type="EMBL" id="TWT35099.1"/>
    </source>
</evidence>
<reference evidence="2 3" key="1">
    <citation type="submission" date="2019-02" db="EMBL/GenBank/DDBJ databases">
        <title>Deep-cultivation of Planctomycetes and their phenomic and genomic characterization uncovers novel biology.</title>
        <authorList>
            <person name="Wiegand S."/>
            <person name="Jogler M."/>
            <person name="Boedeker C."/>
            <person name="Pinto D."/>
            <person name="Vollmers J."/>
            <person name="Rivas-Marin E."/>
            <person name="Kohn T."/>
            <person name="Peeters S.H."/>
            <person name="Heuer A."/>
            <person name="Rast P."/>
            <person name="Oberbeckmann S."/>
            <person name="Bunk B."/>
            <person name="Jeske O."/>
            <person name="Meyerdierks A."/>
            <person name="Storesund J.E."/>
            <person name="Kallscheuer N."/>
            <person name="Luecker S."/>
            <person name="Lage O.M."/>
            <person name="Pohl T."/>
            <person name="Merkel B.J."/>
            <person name="Hornburger P."/>
            <person name="Mueller R.-W."/>
            <person name="Bruemmer F."/>
            <person name="Labrenz M."/>
            <person name="Spormann A.M."/>
            <person name="Op Den Camp H."/>
            <person name="Overmann J."/>
            <person name="Amann R."/>
            <person name="Jetten M.S.M."/>
            <person name="Mascher T."/>
            <person name="Medema M.H."/>
            <person name="Devos D.P."/>
            <person name="Kaster A.-K."/>
            <person name="Ovreas L."/>
            <person name="Rohde M."/>
            <person name="Galperin M.Y."/>
            <person name="Jogler C."/>
        </authorList>
    </citation>
    <scope>NUCLEOTIDE SEQUENCE [LARGE SCALE GENOMIC DNA]</scope>
    <source>
        <strain evidence="2 3">KOR42</strain>
    </source>
</reference>
<dbReference type="AlphaFoldDB" id="A0A5C5VB88"/>
<evidence type="ECO:0000313" key="3">
    <source>
        <dbReference type="Proteomes" id="UP000317243"/>
    </source>
</evidence>
<comment type="caution">
    <text evidence="2">The sequence shown here is derived from an EMBL/GenBank/DDBJ whole genome shotgun (WGS) entry which is preliminary data.</text>
</comment>